<dbReference type="Gene3D" id="2.60.120.380">
    <property type="match status" value="1"/>
</dbReference>
<dbReference type="InterPro" id="IPR022684">
    <property type="entry name" value="Calpain_cysteine_protease"/>
</dbReference>
<reference evidence="9" key="1">
    <citation type="submission" date="2022-12" db="EMBL/GenBank/DDBJ databases">
        <title>Genome assemblies of Blomia tropicalis.</title>
        <authorList>
            <person name="Cui Y."/>
        </authorList>
    </citation>
    <scope>NUCLEOTIDE SEQUENCE</scope>
    <source>
        <tissue evidence="9">Adult mites</tissue>
    </source>
</reference>
<organism evidence="9 10">
    <name type="scientific">Blomia tropicalis</name>
    <name type="common">Mite</name>
    <dbReference type="NCBI Taxonomy" id="40697"/>
    <lineage>
        <taxon>Eukaryota</taxon>
        <taxon>Metazoa</taxon>
        <taxon>Ecdysozoa</taxon>
        <taxon>Arthropoda</taxon>
        <taxon>Chelicerata</taxon>
        <taxon>Arachnida</taxon>
        <taxon>Acari</taxon>
        <taxon>Acariformes</taxon>
        <taxon>Sarcoptiformes</taxon>
        <taxon>Astigmata</taxon>
        <taxon>Glycyphagoidea</taxon>
        <taxon>Echimyopodidae</taxon>
        <taxon>Blomia</taxon>
    </lineage>
</organism>
<feature type="domain" description="Calpain catalytic" evidence="8">
    <location>
        <begin position="37"/>
        <end position="335"/>
    </location>
</feature>
<dbReference type="OMA" id="NEREWNG"/>
<dbReference type="InterPro" id="IPR022682">
    <property type="entry name" value="Calpain_domain_III"/>
</dbReference>
<dbReference type="Pfam" id="PF00648">
    <property type="entry name" value="Peptidase_C2"/>
    <property type="match status" value="1"/>
</dbReference>
<dbReference type="SUPFAM" id="SSF49758">
    <property type="entry name" value="Calpain large subunit, middle domain (domain III)"/>
    <property type="match status" value="1"/>
</dbReference>
<dbReference type="GO" id="GO:0005737">
    <property type="term" value="C:cytoplasm"/>
    <property type="evidence" value="ECO:0007669"/>
    <property type="project" value="TreeGrafter"/>
</dbReference>
<feature type="active site" evidence="5 6">
    <location>
        <position position="251"/>
    </location>
</feature>
<feature type="active site" evidence="5 6">
    <location>
        <position position="275"/>
    </location>
</feature>
<dbReference type="InterPro" id="IPR036213">
    <property type="entry name" value="Calpain_III_sf"/>
</dbReference>
<evidence type="ECO:0000256" key="7">
    <source>
        <dbReference type="SAM" id="MobiDB-lite"/>
    </source>
</evidence>
<evidence type="ECO:0000256" key="4">
    <source>
        <dbReference type="ARBA" id="ARBA00022807"/>
    </source>
</evidence>
<dbReference type="SMART" id="SM00230">
    <property type="entry name" value="CysPc"/>
    <property type="match status" value="1"/>
</dbReference>
<name>A0A9Q0MA88_BLOTA</name>
<dbReference type="InterPro" id="IPR038765">
    <property type="entry name" value="Papain-like_cys_pep_sf"/>
</dbReference>
<feature type="compositionally biased region" description="Basic residues" evidence="7">
    <location>
        <begin position="526"/>
        <end position="536"/>
    </location>
</feature>
<dbReference type="Proteomes" id="UP001142055">
    <property type="component" value="Chromosome 2"/>
</dbReference>
<dbReference type="GO" id="GO:0006508">
    <property type="term" value="P:proteolysis"/>
    <property type="evidence" value="ECO:0007669"/>
    <property type="project" value="UniProtKB-KW"/>
</dbReference>
<feature type="compositionally biased region" description="Basic residues" evidence="7">
    <location>
        <begin position="587"/>
        <end position="596"/>
    </location>
</feature>
<evidence type="ECO:0000256" key="3">
    <source>
        <dbReference type="ARBA" id="ARBA00022801"/>
    </source>
</evidence>
<evidence type="ECO:0000256" key="5">
    <source>
        <dbReference type="PIRSR" id="PIRSR622684-1"/>
    </source>
</evidence>
<accession>A0A9Q0MA88</accession>
<dbReference type="PRINTS" id="PR00704">
    <property type="entry name" value="CALPAIN"/>
</dbReference>
<dbReference type="Gene3D" id="3.90.70.10">
    <property type="entry name" value="Cysteine proteinases"/>
    <property type="match status" value="1"/>
</dbReference>
<feature type="region of interest" description="Disordered" evidence="7">
    <location>
        <begin position="526"/>
        <end position="622"/>
    </location>
</feature>
<sequence length="622" mass="72369">MTDTQENQVDVYEESMKAQKYHELLQSNLSVGHNKSLFKDTIFTEEQHREYFLQKLPNMKVEWKRPSEITEKPYFIFEDASCFDASQGQLNNCWFISAASSLTLRKTLFKRVVPEQSFETNYAGIFHFNFCCNGEWMSVVIDDLLPTVGGRLIFGHSSTRNEYWLALLEKAYAKLNGSYEALSYGSACEAFVDFTGGVPEVIKLNEYDRNNPQHMYDIMYGYFLRNSLMCTYIEKHGSKEAKLPNGLIVMHEYGVITMNRIRYNGKLVNLVRLRNPWGKTVQWNGAWSSNSAEWKSIPEKIRQKADLKLEDVGEFWMDFADFVENFTTIECCHILHGSEKHDWIPFHFNSEWDAKNCGGCINHKDTFPMNPKFLLTVSKKDVDIDDDLCTVLISLTQLSYRYRKMRFKNIIRIGFIIYFYENLTEQETNDGKPDVKDVGPNFVNHEFFHHNLSVAHCDFVDKRNNGLRLRFPPAKYIIVPSTFDPGQVWPFMLRILVSRSKEDRKEYERENKAKDIDLEEINRQLHRHQHQHKGNINRKQDSGGHHDANHGQTDGNINHGHDDGKKQHSKPPKHSAHDGKNDGAQKSMRRSVRRPPVKIAQQQQQQQQHQDHDGGATPPKHN</sequence>
<evidence type="ECO:0000313" key="10">
    <source>
        <dbReference type="Proteomes" id="UP001142055"/>
    </source>
</evidence>
<comment type="similarity">
    <text evidence="1">Belongs to the peptidase C2 family.</text>
</comment>
<dbReference type="FunFam" id="3.90.70.10:FF:000114">
    <property type="entry name" value="Calpain a"/>
    <property type="match status" value="1"/>
</dbReference>
<dbReference type="PROSITE" id="PS50203">
    <property type="entry name" value="CALPAIN_CAT"/>
    <property type="match status" value="1"/>
</dbReference>
<comment type="caution">
    <text evidence="9">The sequence shown here is derived from an EMBL/GenBank/DDBJ whole genome shotgun (WGS) entry which is preliminary data.</text>
</comment>
<dbReference type="InterPro" id="IPR022683">
    <property type="entry name" value="Calpain_III"/>
</dbReference>
<evidence type="ECO:0000256" key="1">
    <source>
        <dbReference type="ARBA" id="ARBA00007623"/>
    </source>
</evidence>
<dbReference type="PANTHER" id="PTHR10183:SF379">
    <property type="entry name" value="CALPAIN-5"/>
    <property type="match status" value="1"/>
</dbReference>
<evidence type="ECO:0000313" key="9">
    <source>
        <dbReference type="EMBL" id="KAJ6219995.1"/>
    </source>
</evidence>
<keyword evidence="4 6" id="KW-0788">Thiol protease</keyword>
<dbReference type="GO" id="GO:0004198">
    <property type="term" value="F:calcium-dependent cysteine-type endopeptidase activity"/>
    <property type="evidence" value="ECO:0007669"/>
    <property type="project" value="InterPro"/>
</dbReference>
<gene>
    <name evidence="9" type="ORF">RDWZM_005807</name>
</gene>
<dbReference type="EMBL" id="JAPWDV010000002">
    <property type="protein sequence ID" value="KAJ6219995.1"/>
    <property type="molecule type" value="Genomic_DNA"/>
</dbReference>
<dbReference type="PANTHER" id="PTHR10183">
    <property type="entry name" value="CALPAIN"/>
    <property type="match status" value="1"/>
</dbReference>
<proteinExistence type="inferred from homology"/>
<keyword evidence="10" id="KW-1185">Reference proteome</keyword>
<keyword evidence="3 6" id="KW-0378">Hydrolase</keyword>
<dbReference type="InterPro" id="IPR001300">
    <property type="entry name" value="Peptidase_C2_calpain_cat"/>
</dbReference>
<dbReference type="Pfam" id="PF01067">
    <property type="entry name" value="Calpain_III"/>
    <property type="match status" value="1"/>
</dbReference>
<dbReference type="CDD" id="cd00044">
    <property type="entry name" value="CysPc"/>
    <property type="match status" value="1"/>
</dbReference>
<evidence type="ECO:0000259" key="8">
    <source>
        <dbReference type="PROSITE" id="PS50203"/>
    </source>
</evidence>
<evidence type="ECO:0000256" key="6">
    <source>
        <dbReference type="PROSITE-ProRule" id="PRU00239"/>
    </source>
</evidence>
<evidence type="ECO:0000256" key="2">
    <source>
        <dbReference type="ARBA" id="ARBA00022670"/>
    </source>
</evidence>
<protein>
    <recommendedName>
        <fullName evidence="8">Calpain catalytic domain-containing protein</fullName>
    </recommendedName>
</protein>
<dbReference type="SMART" id="SM00720">
    <property type="entry name" value="calpain_III"/>
    <property type="match status" value="1"/>
</dbReference>
<dbReference type="AlphaFoldDB" id="A0A9Q0MA88"/>
<feature type="active site" evidence="5 6">
    <location>
        <position position="93"/>
    </location>
</feature>
<feature type="compositionally biased region" description="Basic and acidic residues" evidence="7">
    <location>
        <begin position="538"/>
        <end position="549"/>
    </location>
</feature>
<keyword evidence="2 6" id="KW-0645">Protease</keyword>
<dbReference type="SUPFAM" id="SSF54001">
    <property type="entry name" value="Cysteine proteinases"/>
    <property type="match status" value="1"/>
</dbReference>